<dbReference type="GO" id="GO:0016120">
    <property type="term" value="P:carotene biosynthetic process"/>
    <property type="evidence" value="ECO:0007669"/>
    <property type="project" value="UniProtKB-ARBA"/>
</dbReference>
<evidence type="ECO:0000256" key="3">
    <source>
        <dbReference type="ARBA" id="ARBA00022692"/>
    </source>
</evidence>
<evidence type="ECO:0000256" key="1">
    <source>
        <dbReference type="ARBA" id="ARBA00004141"/>
    </source>
</evidence>
<evidence type="ECO:0000259" key="9">
    <source>
        <dbReference type="Pfam" id="PF18916"/>
    </source>
</evidence>
<keyword evidence="3 8" id="KW-0812">Transmembrane</keyword>
<keyword evidence="7" id="KW-0413">Isomerase</keyword>
<organism evidence="11">
    <name type="scientific">freshwater metagenome</name>
    <dbReference type="NCBI Taxonomy" id="449393"/>
    <lineage>
        <taxon>unclassified sequences</taxon>
        <taxon>metagenomes</taxon>
        <taxon>ecological metagenomes</taxon>
    </lineage>
</organism>
<dbReference type="EMBL" id="CAEZWR010000044">
    <property type="protein sequence ID" value="CAB4660570.1"/>
    <property type="molecule type" value="Genomic_DNA"/>
</dbReference>
<dbReference type="InterPro" id="IPR017825">
    <property type="entry name" value="Lycopene_cyclase_dom"/>
</dbReference>
<keyword evidence="6 8" id="KW-0472">Membrane</keyword>
<comment type="subcellular location">
    <subcellularLocation>
        <location evidence="1">Membrane</location>
        <topology evidence="1">Multi-pass membrane protein</topology>
    </subcellularLocation>
</comment>
<evidence type="ECO:0000313" key="11">
    <source>
        <dbReference type="EMBL" id="CAB4894064.1"/>
    </source>
</evidence>
<comment type="pathway">
    <text evidence="2">Carotenoid biosynthesis.</text>
</comment>
<sequence length="111" mass="12523">MSQLAYVGVLVCIFIGSGWLEFFLRTRVLKRGLRFLLCIIPGLVLFICWDAYAISQGHWFFNLDLILGWEVIAGVPIDEVLFFIVVPLASVLTFEAVRSIRGWPVGDESDS</sequence>
<evidence type="ECO:0000256" key="4">
    <source>
        <dbReference type="ARBA" id="ARBA00022746"/>
    </source>
</evidence>
<dbReference type="GO" id="GO:0016872">
    <property type="term" value="F:intramolecular lyase activity"/>
    <property type="evidence" value="ECO:0007669"/>
    <property type="project" value="InterPro"/>
</dbReference>
<name>A0A6J7FKD8_9ZZZZ</name>
<dbReference type="EMBL" id="CAFBMO010000002">
    <property type="protein sequence ID" value="CAB4894064.1"/>
    <property type="molecule type" value="Genomic_DNA"/>
</dbReference>
<keyword evidence="5 8" id="KW-1133">Transmembrane helix</keyword>
<evidence type="ECO:0000256" key="7">
    <source>
        <dbReference type="ARBA" id="ARBA00023235"/>
    </source>
</evidence>
<evidence type="ECO:0000256" key="6">
    <source>
        <dbReference type="ARBA" id="ARBA00023136"/>
    </source>
</evidence>
<protein>
    <submittedName>
        <fullName evidence="11">Unannotated protein</fullName>
    </submittedName>
</protein>
<keyword evidence="4" id="KW-0125">Carotenoid biosynthesis</keyword>
<dbReference type="GO" id="GO:0045436">
    <property type="term" value="F:lycopene beta cyclase activity"/>
    <property type="evidence" value="ECO:0007669"/>
    <property type="project" value="UniProtKB-ARBA"/>
</dbReference>
<gene>
    <name evidence="10" type="ORF">UFOPK2282_00511</name>
    <name evidence="11" type="ORF">UFOPK3576_00083</name>
</gene>
<proteinExistence type="predicted"/>
<reference evidence="11" key="1">
    <citation type="submission" date="2020-05" db="EMBL/GenBank/DDBJ databases">
        <authorList>
            <person name="Chiriac C."/>
            <person name="Salcher M."/>
            <person name="Ghai R."/>
            <person name="Kavagutti S V."/>
        </authorList>
    </citation>
    <scope>NUCLEOTIDE SEQUENCE</scope>
</reference>
<feature type="transmembrane region" description="Helical" evidence="8">
    <location>
        <begin position="66"/>
        <end position="94"/>
    </location>
</feature>
<dbReference type="Pfam" id="PF18916">
    <property type="entry name" value="Lycopene_cyc"/>
    <property type="match status" value="1"/>
</dbReference>
<evidence type="ECO:0000313" key="10">
    <source>
        <dbReference type="EMBL" id="CAB4660570.1"/>
    </source>
</evidence>
<feature type="domain" description="Lycopene cyclase" evidence="9">
    <location>
        <begin position="12"/>
        <end position="95"/>
    </location>
</feature>
<dbReference type="GO" id="GO:0016020">
    <property type="term" value="C:membrane"/>
    <property type="evidence" value="ECO:0007669"/>
    <property type="project" value="UniProtKB-SubCell"/>
</dbReference>
<dbReference type="NCBIfam" id="TIGR03462">
    <property type="entry name" value="CarR_dom_SF"/>
    <property type="match status" value="1"/>
</dbReference>
<accession>A0A6J7FKD8</accession>
<evidence type="ECO:0000256" key="8">
    <source>
        <dbReference type="SAM" id="Phobius"/>
    </source>
</evidence>
<feature type="transmembrane region" description="Helical" evidence="8">
    <location>
        <begin position="35"/>
        <end position="54"/>
    </location>
</feature>
<evidence type="ECO:0000256" key="5">
    <source>
        <dbReference type="ARBA" id="ARBA00022989"/>
    </source>
</evidence>
<evidence type="ECO:0000256" key="2">
    <source>
        <dbReference type="ARBA" id="ARBA00004829"/>
    </source>
</evidence>
<dbReference type="GO" id="GO:0016117">
    <property type="term" value="P:carotenoid biosynthetic process"/>
    <property type="evidence" value="ECO:0007669"/>
    <property type="project" value="UniProtKB-KW"/>
</dbReference>
<feature type="transmembrane region" description="Helical" evidence="8">
    <location>
        <begin position="6"/>
        <end position="23"/>
    </location>
</feature>
<dbReference type="AlphaFoldDB" id="A0A6J7FKD8"/>